<evidence type="ECO:0000313" key="2">
    <source>
        <dbReference type="EMBL" id="RUL79956.1"/>
    </source>
</evidence>
<keyword evidence="3" id="KW-1185">Reference proteome</keyword>
<organism evidence="2 3">
    <name type="scientific">Dyella choica</name>
    <dbReference type="NCBI Taxonomy" id="1927959"/>
    <lineage>
        <taxon>Bacteria</taxon>
        <taxon>Pseudomonadati</taxon>
        <taxon>Pseudomonadota</taxon>
        <taxon>Gammaproteobacteria</taxon>
        <taxon>Lysobacterales</taxon>
        <taxon>Rhodanobacteraceae</taxon>
        <taxon>Dyella</taxon>
    </lineage>
</organism>
<dbReference type="AlphaFoldDB" id="A0A3S0Q758"/>
<dbReference type="OrthoDB" id="343356at2"/>
<proteinExistence type="predicted"/>
<dbReference type="InterPro" id="IPR018640">
    <property type="entry name" value="DUF2063"/>
</dbReference>
<name>A0A3S0Q758_9GAMM</name>
<sequence length="251" mass="28217">MMLADMQRDFHHWLVNTGDENRLQRRLVSPRGLAAYQNNYRSQLVNVLKASYPQLLSRMGEGAFLQTAIRHIDLHPPSSWTLDDYGADFRQTLRVIYPDNPDLDELAWIEWTLSECFVAPDATTLTIQALGDIDWDHARLRLTPSFRQHVATTNAVDVWSSLHHQTEAIEAEMLDTPAGVIVWRRGFSSQLRQVDAIERAALLSLLNDGDFNAMCDVVVEHLGEAEGVTRAGSLLAAWMASDIVASVEIHG</sequence>
<comment type="caution">
    <text evidence="2">The sequence shown here is derived from an EMBL/GenBank/DDBJ whole genome shotgun (WGS) entry which is preliminary data.</text>
</comment>
<protein>
    <submittedName>
        <fullName evidence="2">DUF2063 domain-containing protein</fullName>
    </submittedName>
</protein>
<dbReference type="Pfam" id="PF09836">
    <property type="entry name" value="DUF2063"/>
    <property type="match status" value="1"/>
</dbReference>
<reference evidence="2 3" key="1">
    <citation type="submission" date="2018-12" db="EMBL/GenBank/DDBJ databases">
        <title>Dyella dinghuensis sp. nov. DHOA06 and Dyella choica sp. nov. 4M-K27, isolated from forest soil.</title>
        <authorList>
            <person name="Qiu L.-H."/>
            <person name="Gao Z.-H."/>
        </authorList>
    </citation>
    <scope>NUCLEOTIDE SEQUENCE [LARGE SCALE GENOMIC DNA]</scope>
    <source>
        <strain evidence="2 3">4M-K27</strain>
    </source>
</reference>
<feature type="domain" description="Putative DNA-binding" evidence="1">
    <location>
        <begin position="6"/>
        <end position="91"/>
    </location>
</feature>
<dbReference type="Proteomes" id="UP000274358">
    <property type="component" value="Unassembled WGS sequence"/>
</dbReference>
<evidence type="ECO:0000313" key="3">
    <source>
        <dbReference type="Proteomes" id="UP000274358"/>
    </source>
</evidence>
<accession>A0A3S0Q758</accession>
<evidence type="ECO:0000259" key="1">
    <source>
        <dbReference type="Pfam" id="PF09836"/>
    </source>
</evidence>
<dbReference type="EMBL" id="RYYV01000001">
    <property type="protein sequence ID" value="RUL79956.1"/>
    <property type="molecule type" value="Genomic_DNA"/>
</dbReference>
<gene>
    <name evidence="2" type="ORF">EKH80_01830</name>
</gene>